<proteinExistence type="predicted"/>
<reference evidence="2" key="1">
    <citation type="journal article" date="2022" name="bioRxiv">
        <title>Sequencing and chromosome-scale assembly of the giantPleurodeles waltlgenome.</title>
        <authorList>
            <person name="Brown T."/>
            <person name="Elewa A."/>
            <person name="Iarovenko S."/>
            <person name="Subramanian E."/>
            <person name="Araus A.J."/>
            <person name="Petzold A."/>
            <person name="Susuki M."/>
            <person name="Suzuki K.-i.T."/>
            <person name="Hayashi T."/>
            <person name="Toyoda A."/>
            <person name="Oliveira C."/>
            <person name="Osipova E."/>
            <person name="Leigh N.D."/>
            <person name="Simon A."/>
            <person name="Yun M.H."/>
        </authorList>
    </citation>
    <scope>NUCLEOTIDE SEQUENCE</scope>
    <source>
        <strain evidence="2">20211129_DDA</strain>
        <tissue evidence="2">Liver</tissue>
    </source>
</reference>
<protein>
    <submittedName>
        <fullName evidence="2">Uncharacterized protein</fullName>
    </submittedName>
</protein>
<dbReference type="AlphaFoldDB" id="A0AAV7M386"/>
<evidence type="ECO:0000256" key="1">
    <source>
        <dbReference type="SAM" id="MobiDB-lite"/>
    </source>
</evidence>
<sequence>MRLAVGDVGMFRGTENQVMGRVLHWRGARGVQGLRRAASLLRAAADVLHGRKASARILLQGKSGRASPSSRGGSQKKQNHKIAEVVGYCWGDLGDVDTLWMEEEKVSKMLHKSVSYLQADEQ</sequence>
<evidence type="ECO:0000313" key="2">
    <source>
        <dbReference type="EMBL" id="KAJ1098067.1"/>
    </source>
</evidence>
<feature type="compositionally biased region" description="Low complexity" evidence="1">
    <location>
        <begin position="61"/>
        <end position="73"/>
    </location>
</feature>
<gene>
    <name evidence="2" type="ORF">NDU88_003183</name>
</gene>
<accession>A0AAV7M386</accession>
<comment type="caution">
    <text evidence="2">The sequence shown here is derived from an EMBL/GenBank/DDBJ whole genome shotgun (WGS) entry which is preliminary data.</text>
</comment>
<dbReference type="EMBL" id="JANPWB010000014">
    <property type="protein sequence ID" value="KAJ1098067.1"/>
    <property type="molecule type" value="Genomic_DNA"/>
</dbReference>
<keyword evidence="3" id="KW-1185">Reference proteome</keyword>
<name>A0AAV7M386_PLEWA</name>
<dbReference type="Proteomes" id="UP001066276">
    <property type="component" value="Chromosome 10"/>
</dbReference>
<feature type="region of interest" description="Disordered" evidence="1">
    <location>
        <begin position="59"/>
        <end position="79"/>
    </location>
</feature>
<evidence type="ECO:0000313" key="3">
    <source>
        <dbReference type="Proteomes" id="UP001066276"/>
    </source>
</evidence>
<organism evidence="2 3">
    <name type="scientific">Pleurodeles waltl</name>
    <name type="common">Iberian ribbed newt</name>
    <dbReference type="NCBI Taxonomy" id="8319"/>
    <lineage>
        <taxon>Eukaryota</taxon>
        <taxon>Metazoa</taxon>
        <taxon>Chordata</taxon>
        <taxon>Craniata</taxon>
        <taxon>Vertebrata</taxon>
        <taxon>Euteleostomi</taxon>
        <taxon>Amphibia</taxon>
        <taxon>Batrachia</taxon>
        <taxon>Caudata</taxon>
        <taxon>Salamandroidea</taxon>
        <taxon>Salamandridae</taxon>
        <taxon>Pleurodelinae</taxon>
        <taxon>Pleurodeles</taxon>
    </lineage>
</organism>